<keyword evidence="1" id="KW-0812">Transmembrane</keyword>
<evidence type="ECO:0000256" key="1">
    <source>
        <dbReference type="SAM" id="Phobius"/>
    </source>
</evidence>
<reference evidence="2 3" key="1">
    <citation type="submission" date="2024-09" db="EMBL/GenBank/DDBJ databases">
        <authorList>
            <person name="Lee S.D."/>
        </authorList>
    </citation>
    <scope>NUCLEOTIDE SEQUENCE [LARGE SCALE GENOMIC DNA]</scope>
    <source>
        <strain evidence="2 3">N8-3</strain>
    </source>
</reference>
<feature type="transmembrane region" description="Helical" evidence="1">
    <location>
        <begin position="160"/>
        <end position="182"/>
    </location>
</feature>
<feature type="transmembrane region" description="Helical" evidence="1">
    <location>
        <begin position="6"/>
        <end position="23"/>
    </location>
</feature>
<dbReference type="EMBL" id="JBHFAB010000028">
    <property type="protein sequence ID" value="MFC1420583.1"/>
    <property type="molecule type" value="Genomic_DNA"/>
</dbReference>
<accession>A0ABV6W4B0</accession>
<sequence>MHGSGTVGWLLVGLMGATGLFCLGRTLRPGAAPAERRLDGSEALKGLGMAAMALPYGLGRGVPVGVWAVLFGGAALWSLWAAAREGAGHRGHHLYHGVGHLAMVYMALAMAGAAGMSGTGGMAGMSGMSGGGGAELPALTAGLLVFFGGYALLSGVRLIAAPAAGATATGTVAGAGSVAVRLLGARELPHACRMVLGLGMFTMLLVM</sequence>
<keyword evidence="1" id="KW-0472">Membrane</keyword>
<feature type="transmembrane region" description="Helical" evidence="1">
    <location>
        <begin position="94"/>
        <end position="116"/>
    </location>
</feature>
<comment type="caution">
    <text evidence="2">The sequence shown here is derived from an EMBL/GenBank/DDBJ whole genome shotgun (WGS) entry which is preliminary data.</text>
</comment>
<dbReference type="Proteomes" id="UP001592531">
    <property type="component" value="Unassembled WGS sequence"/>
</dbReference>
<gene>
    <name evidence="2" type="ORF">ACEZDE_28665</name>
</gene>
<evidence type="ECO:0000313" key="2">
    <source>
        <dbReference type="EMBL" id="MFC1420583.1"/>
    </source>
</evidence>
<feature type="transmembrane region" description="Helical" evidence="1">
    <location>
        <begin position="64"/>
        <end position="82"/>
    </location>
</feature>
<keyword evidence="3" id="KW-1185">Reference proteome</keyword>
<dbReference type="RefSeq" id="WP_380542106.1">
    <property type="nucleotide sequence ID" value="NZ_JBHFAB010000028.1"/>
</dbReference>
<keyword evidence="1" id="KW-1133">Transmembrane helix</keyword>
<protein>
    <submittedName>
        <fullName evidence="2">DUF5134 domain-containing protein</fullName>
    </submittedName>
</protein>
<evidence type="ECO:0000313" key="3">
    <source>
        <dbReference type="Proteomes" id="UP001592531"/>
    </source>
</evidence>
<organism evidence="2 3">
    <name type="scientific">Streptacidiphilus cavernicola</name>
    <dbReference type="NCBI Taxonomy" id="3342716"/>
    <lineage>
        <taxon>Bacteria</taxon>
        <taxon>Bacillati</taxon>
        <taxon>Actinomycetota</taxon>
        <taxon>Actinomycetes</taxon>
        <taxon>Kitasatosporales</taxon>
        <taxon>Streptomycetaceae</taxon>
        <taxon>Streptacidiphilus</taxon>
    </lineage>
</organism>
<feature type="transmembrane region" description="Helical" evidence="1">
    <location>
        <begin position="136"/>
        <end position="153"/>
    </location>
</feature>
<name>A0ABV6W4B0_9ACTN</name>
<dbReference type="InterPro" id="IPR033458">
    <property type="entry name" value="DUF5134"/>
</dbReference>
<proteinExistence type="predicted"/>
<dbReference type="Pfam" id="PF17197">
    <property type="entry name" value="DUF5134"/>
    <property type="match status" value="1"/>
</dbReference>